<dbReference type="EMBL" id="JAEKNQ010000058">
    <property type="protein sequence ID" value="MBJ7604487.1"/>
    <property type="molecule type" value="Genomic_DNA"/>
</dbReference>
<feature type="binding site" evidence="4">
    <location>
        <position position="304"/>
    </location>
    <ligand>
        <name>FAD</name>
        <dbReference type="ChEBI" id="CHEBI:57692"/>
    </ligand>
</feature>
<gene>
    <name evidence="8" type="ORF">JF888_15105</name>
</gene>
<comment type="cofactor">
    <cofactor evidence="4">
        <name>FAD</name>
        <dbReference type="ChEBI" id="CHEBI:57692"/>
    </cofactor>
    <text evidence="4">Binds 1 FAD per subunit.</text>
</comment>
<dbReference type="PRINTS" id="PR00368">
    <property type="entry name" value="FADPNR"/>
</dbReference>
<keyword evidence="4" id="KW-0547">Nucleotide-binding</keyword>
<dbReference type="PANTHER" id="PTHR43014:SF2">
    <property type="entry name" value="MERCURIC REDUCTASE"/>
    <property type="match status" value="1"/>
</dbReference>
<dbReference type="AlphaFoldDB" id="A0A934KJ96"/>
<feature type="disulfide bond" description="Redox-active" evidence="5">
    <location>
        <begin position="42"/>
        <end position="47"/>
    </location>
</feature>
<dbReference type="InterPro" id="IPR016156">
    <property type="entry name" value="FAD/NAD-linked_Rdtase_dimer_sf"/>
</dbReference>
<dbReference type="InterPro" id="IPR001100">
    <property type="entry name" value="Pyr_nuc-diS_OxRdtase"/>
</dbReference>
<name>A0A934KJ96_9BACT</name>
<feature type="domain" description="FAD/NAD(P)-binding" evidence="7">
    <location>
        <begin position="5"/>
        <end position="319"/>
    </location>
</feature>
<evidence type="ECO:0000256" key="3">
    <source>
        <dbReference type="ARBA" id="ARBA00022827"/>
    </source>
</evidence>
<feature type="binding site" evidence="4">
    <location>
        <position position="199"/>
    </location>
    <ligand>
        <name>NAD(+)</name>
        <dbReference type="ChEBI" id="CHEBI:57540"/>
    </ligand>
</feature>
<evidence type="ECO:0000313" key="8">
    <source>
        <dbReference type="EMBL" id="MBJ7604487.1"/>
    </source>
</evidence>
<dbReference type="PRINTS" id="PR00411">
    <property type="entry name" value="PNDRDTASEI"/>
</dbReference>
<dbReference type="Gene3D" id="3.50.50.60">
    <property type="entry name" value="FAD/NAD(P)-binding domain"/>
    <property type="match status" value="2"/>
</dbReference>
<evidence type="ECO:0000313" key="9">
    <source>
        <dbReference type="Proteomes" id="UP000620075"/>
    </source>
</evidence>
<feature type="binding site" evidence="4">
    <location>
        <position position="51"/>
    </location>
    <ligand>
        <name>FAD</name>
        <dbReference type="ChEBI" id="CHEBI:57692"/>
    </ligand>
</feature>
<evidence type="ECO:0000256" key="2">
    <source>
        <dbReference type="ARBA" id="ARBA00022630"/>
    </source>
</evidence>
<dbReference type="PIRSF" id="PIRSF000350">
    <property type="entry name" value="Mercury_reductase_MerA"/>
    <property type="match status" value="1"/>
</dbReference>
<dbReference type="Pfam" id="PF02852">
    <property type="entry name" value="Pyr_redox_dim"/>
    <property type="match status" value="1"/>
</dbReference>
<comment type="caution">
    <text evidence="8">The sequence shown here is derived from an EMBL/GenBank/DDBJ whole genome shotgun (WGS) entry which is preliminary data.</text>
</comment>
<keyword evidence="3 4" id="KW-0274">FAD</keyword>
<dbReference type="InterPro" id="IPR004099">
    <property type="entry name" value="Pyr_nucl-diS_OxRdtase_dimer"/>
</dbReference>
<evidence type="ECO:0000259" key="6">
    <source>
        <dbReference type="Pfam" id="PF02852"/>
    </source>
</evidence>
<keyword evidence="4" id="KW-0520">NAD</keyword>
<proteinExistence type="inferred from homology"/>
<evidence type="ECO:0000256" key="4">
    <source>
        <dbReference type="PIRSR" id="PIRSR000350-3"/>
    </source>
</evidence>
<evidence type="ECO:0000256" key="1">
    <source>
        <dbReference type="ARBA" id="ARBA00007532"/>
    </source>
</evidence>
<dbReference type="InterPro" id="IPR036188">
    <property type="entry name" value="FAD/NAD-bd_sf"/>
</dbReference>
<sequence>MEREFDVIAVGAGTVGEAVATELAGSELTVAVIERDLVGGECPYWGCVPSKTLLRSAELVKEAARARDLAASRVELDIDFAKIAERTLVMARRLDDTNPAKAVEEHATLIRGEAHVLGPDGVEVDGRRLTARRGIVIGTGTSAAIPPIEGLDQIAYWTNREAVHAKQLPRSLIVLGGGAIGAELAQAFCRFGSRVTIVESAPRLAINEEPEVSDLLRRHLEADGITVKVGAKAKRVSAEGTGVRLELADGEVVNGERLLVATGRKANLDEVDLAASGLEKTDRGWLKVDPATLNAAERIWAGGDVTGIGNFTHLAHYHGTLIGRNLRGEQHAADHRAVPRVTFVDPEIASVGITEAQAREQGMRVGVVSSDAGNTARGYIHGFESGGLIKLVADAQKRRLVGASVVSPRAGEILSEMVLAIRADVPLDVLADSIMAFPTFSRQVQGEFDRLARQ</sequence>
<evidence type="ECO:0000256" key="5">
    <source>
        <dbReference type="PIRSR" id="PIRSR000350-4"/>
    </source>
</evidence>
<dbReference type="Pfam" id="PF07992">
    <property type="entry name" value="Pyr_redox_2"/>
    <property type="match status" value="1"/>
</dbReference>
<dbReference type="Proteomes" id="UP000620075">
    <property type="component" value="Unassembled WGS sequence"/>
</dbReference>
<dbReference type="SUPFAM" id="SSF51905">
    <property type="entry name" value="FAD/NAD(P)-binding domain"/>
    <property type="match status" value="1"/>
</dbReference>
<comment type="similarity">
    <text evidence="1">Belongs to the class-I pyridine nucleotide-disulfide oxidoreductase family.</text>
</comment>
<dbReference type="Gene3D" id="3.30.390.30">
    <property type="match status" value="1"/>
</dbReference>
<dbReference type="SUPFAM" id="SSF55424">
    <property type="entry name" value="FAD/NAD-linked reductases, dimerisation (C-terminal) domain"/>
    <property type="match status" value="1"/>
</dbReference>
<dbReference type="GO" id="GO:0003955">
    <property type="term" value="F:NAD(P)H dehydrogenase (quinone) activity"/>
    <property type="evidence" value="ECO:0007669"/>
    <property type="project" value="TreeGrafter"/>
</dbReference>
<dbReference type="GO" id="GO:0050660">
    <property type="term" value="F:flavin adenine dinucleotide binding"/>
    <property type="evidence" value="ECO:0007669"/>
    <property type="project" value="TreeGrafter"/>
</dbReference>
<feature type="binding site" evidence="4">
    <location>
        <position position="263"/>
    </location>
    <ligand>
        <name>NAD(+)</name>
        <dbReference type="ChEBI" id="CHEBI:57540"/>
    </ligand>
</feature>
<evidence type="ECO:0000259" key="7">
    <source>
        <dbReference type="Pfam" id="PF07992"/>
    </source>
</evidence>
<reference evidence="8 9" key="1">
    <citation type="submission" date="2020-10" db="EMBL/GenBank/DDBJ databases">
        <title>Ca. Dormibacterota MAGs.</title>
        <authorList>
            <person name="Montgomery K."/>
        </authorList>
    </citation>
    <scope>NUCLEOTIDE SEQUENCE [LARGE SCALE GENOMIC DNA]</scope>
    <source>
        <strain evidence="8">SC8811_S16_3</strain>
    </source>
</reference>
<organism evidence="8 9">
    <name type="scientific">Candidatus Dormiibacter inghamiae</name>
    <dbReference type="NCBI Taxonomy" id="3127013"/>
    <lineage>
        <taxon>Bacteria</taxon>
        <taxon>Bacillati</taxon>
        <taxon>Candidatus Dormiibacterota</taxon>
        <taxon>Candidatus Dormibacteria</taxon>
        <taxon>Candidatus Dormibacterales</taxon>
        <taxon>Candidatus Dormibacteraceae</taxon>
        <taxon>Candidatus Dormiibacter</taxon>
    </lineage>
</organism>
<feature type="domain" description="Pyridine nucleotide-disulphide oxidoreductase dimerisation" evidence="6">
    <location>
        <begin position="338"/>
        <end position="444"/>
    </location>
</feature>
<dbReference type="RefSeq" id="WP_338182225.1">
    <property type="nucleotide sequence ID" value="NZ_JAEKNQ010000058.1"/>
</dbReference>
<feature type="binding site" evidence="4">
    <location>
        <begin position="176"/>
        <end position="183"/>
    </location>
    <ligand>
        <name>NAD(+)</name>
        <dbReference type="ChEBI" id="CHEBI:57540"/>
    </ligand>
</feature>
<protein>
    <submittedName>
        <fullName evidence="8">FAD-dependent oxidoreductase</fullName>
    </submittedName>
</protein>
<accession>A0A934KJ96</accession>
<dbReference type="PANTHER" id="PTHR43014">
    <property type="entry name" value="MERCURIC REDUCTASE"/>
    <property type="match status" value="1"/>
</dbReference>
<dbReference type="InterPro" id="IPR023753">
    <property type="entry name" value="FAD/NAD-binding_dom"/>
</dbReference>
<keyword evidence="2" id="KW-0285">Flavoprotein</keyword>